<dbReference type="GO" id="GO:0015562">
    <property type="term" value="F:efflux transmembrane transporter activity"/>
    <property type="evidence" value="ECO:0007669"/>
    <property type="project" value="TreeGrafter"/>
</dbReference>
<dbReference type="EMBL" id="JALBWM010000113">
    <property type="protein sequence ID" value="MCO1336194.1"/>
    <property type="molecule type" value="Genomic_DNA"/>
</dbReference>
<evidence type="ECO:0000313" key="3">
    <source>
        <dbReference type="EMBL" id="MCO1336194.1"/>
    </source>
</evidence>
<dbReference type="Gene3D" id="2.40.50.100">
    <property type="match status" value="1"/>
</dbReference>
<keyword evidence="4" id="KW-1185">Reference proteome</keyword>
<dbReference type="InterPro" id="IPR058627">
    <property type="entry name" value="MdtA-like_C"/>
</dbReference>
<keyword evidence="1" id="KW-0175">Coiled coil</keyword>
<sequence>MMIKAPLKKLLNRRLALPALIAIGIFFAMVLVVSKRPPKHDAVEALMTPVHALEVQEKQLRARAVAYGEVKPSTFLEANAEVSGRIVYTAPELERGNIIPAGSLVLKIDDTSYQLALAQAGSDLAANRANLQELEVEETNSQRSLEIAERSLKLGEKELARKQKLVSKGTVSRSTVDVEEQNMLRLRQEVQNQASQLSLFPTRRKVIEAQIARSEAQVRDSKYNLERTQVILPFDARIGQVHVEENQYVAGNARLFDASGLAQVEIAAELPMVHVAPLLRNLRPGNDSRPTSADLPRILLGLDARITLVGGPGDSEWQGRVVRLGGTLDSTSRTLSVVVAVDDPYGKALVGEKPPLFRGMYARVELLAPVAPVLAIPRRALHEGRVYLVEDGQLRVREVEVDYHQGDTTVISAGLNPGEQVIVTDVIPAINGMAVSVISGQQEVVVNSRGIQQ</sequence>
<evidence type="ECO:0000256" key="1">
    <source>
        <dbReference type="SAM" id="Coils"/>
    </source>
</evidence>
<dbReference type="PANTHER" id="PTHR30469">
    <property type="entry name" value="MULTIDRUG RESISTANCE PROTEIN MDTA"/>
    <property type="match status" value="1"/>
</dbReference>
<dbReference type="AlphaFoldDB" id="A0A9X2J748"/>
<name>A0A9X2J748_9GAMM</name>
<gene>
    <name evidence="3" type="ORF">MO867_17835</name>
</gene>
<dbReference type="Proteomes" id="UP001139028">
    <property type="component" value="Unassembled WGS sequence"/>
</dbReference>
<dbReference type="Gene3D" id="1.10.287.470">
    <property type="entry name" value="Helix hairpin bin"/>
    <property type="match status" value="1"/>
</dbReference>
<dbReference type="Pfam" id="PF25967">
    <property type="entry name" value="RND-MFP_C"/>
    <property type="match status" value="1"/>
</dbReference>
<dbReference type="PANTHER" id="PTHR30469:SF33">
    <property type="entry name" value="SLR1207 PROTEIN"/>
    <property type="match status" value="1"/>
</dbReference>
<dbReference type="SUPFAM" id="SSF111369">
    <property type="entry name" value="HlyD-like secretion proteins"/>
    <property type="match status" value="1"/>
</dbReference>
<protein>
    <recommendedName>
        <fullName evidence="2">Multidrug resistance protein MdtA-like C-terminal permuted SH3 domain-containing protein</fullName>
    </recommendedName>
</protein>
<evidence type="ECO:0000259" key="2">
    <source>
        <dbReference type="Pfam" id="PF25967"/>
    </source>
</evidence>
<dbReference type="Gene3D" id="2.40.30.170">
    <property type="match status" value="1"/>
</dbReference>
<organism evidence="3 4">
    <name type="scientific">Microbulbifer okhotskensis</name>
    <dbReference type="NCBI Taxonomy" id="2926617"/>
    <lineage>
        <taxon>Bacteria</taxon>
        <taxon>Pseudomonadati</taxon>
        <taxon>Pseudomonadota</taxon>
        <taxon>Gammaproteobacteria</taxon>
        <taxon>Cellvibrionales</taxon>
        <taxon>Microbulbiferaceae</taxon>
        <taxon>Microbulbifer</taxon>
    </lineage>
</organism>
<dbReference type="Gene3D" id="2.40.420.20">
    <property type="match status" value="1"/>
</dbReference>
<feature type="coiled-coil region" evidence="1">
    <location>
        <begin position="117"/>
        <end position="196"/>
    </location>
</feature>
<accession>A0A9X2J748</accession>
<reference evidence="3" key="1">
    <citation type="journal article" date="2022" name="Arch. Microbiol.">
        <title>Microbulbifer okhotskensis sp. nov., isolated from a deep bottom sediment of the Okhotsk Sea.</title>
        <authorList>
            <person name="Romanenko L."/>
            <person name="Kurilenko V."/>
            <person name="Otstavnykh N."/>
            <person name="Velansky P."/>
            <person name="Isaeva M."/>
            <person name="Mikhailov V."/>
        </authorList>
    </citation>
    <scope>NUCLEOTIDE SEQUENCE</scope>
    <source>
        <strain evidence="3">OS29</strain>
    </source>
</reference>
<evidence type="ECO:0000313" key="4">
    <source>
        <dbReference type="Proteomes" id="UP001139028"/>
    </source>
</evidence>
<feature type="domain" description="Multidrug resistance protein MdtA-like C-terminal permuted SH3" evidence="2">
    <location>
        <begin position="385"/>
        <end position="424"/>
    </location>
</feature>
<dbReference type="RefSeq" id="WP_252471684.1">
    <property type="nucleotide sequence ID" value="NZ_JALBWM010000113.1"/>
</dbReference>
<proteinExistence type="predicted"/>
<dbReference type="GO" id="GO:1990281">
    <property type="term" value="C:efflux pump complex"/>
    <property type="evidence" value="ECO:0007669"/>
    <property type="project" value="TreeGrafter"/>
</dbReference>
<comment type="caution">
    <text evidence="3">The sequence shown here is derived from an EMBL/GenBank/DDBJ whole genome shotgun (WGS) entry which is preliminary data.</text>
</comment>